<dbReference type="AlphaFoldDB" id="A0ABD2YUU9"/>
<evidence type="ECO:0000313" key="3">
    <source>
        <dbReference type="Proteomes" id="UP001630127"/>
    </source>
</evidence>
<dbReference type="InterPro" id="IPR016197">
    <property type="entry name" value="Chromo-like_dom_sf"/>
</dbReference>
<dbReference type="PANTHER" id="PTHR45835:SF99">
    <property type="entry name" value="CHROMO DOMAIN-CONTAINING PROTEIN-RELATED"/>
    <property type="match status" value="1"/>
</dbReference>
<dbReference type="InterPro" id="IPR036397">
    <property type="entry name" value="RNaseH_sf"/>
</dbReference>
<dbReference type="SUPFAM" id="SSF54160">
    <property type="entry name" value="Chromo domain-like"/>
    <property type="match status" value="1"/>
</dbReference>
<evidence type="ECO:0000259" key="1">
    <source>
        <dbReference type="PROSITE" id="PS50994"/>
    </source>
</evidence>
<dbReference type="Proteomes" id="UP001630127">
    <property type="component" value="Unassembled WGS sequence"/>
</dbReference>
<dbReference type="InterPro" id="IPR001584">
    <property type="entry name" value="Integrase_cat-core"/>
</dbReference>
<evidence type="ECO:0000313" key="2">
    <source>
        <dbReference type="EMBL" id="KAL3510631.1"/>
    </source>
</evidence>
<dbReference type="Gene3D" id="3.30.420.10">
    <property type="entry name" value="Ribonuclease H-like superfamily/Ribonuclease H"/>
    <property type="match status" value="1"/>
</dbReference>
<sequence length="347" mass="40303">MDFVSGLPRTRLGHDCIWVIVDRLTKSAHFLPLKVSTPMDRLVRIYMDNIVKLHGVPVSIISDRDPRFTSRFWTAYQQAMGTEVVLSSAFHPQTDGQSERTIQTLEDMLRACAIDFKGNWDEQLMLIEFSCNNSYHSSIGMAPYEALYGRKCRSPLYWDEVGERRLTGPELIQITVDKITIIRDKLKAAQDRQKSWADMKRRPLEFQVGDKVYLKVSPTRGVMRFGKSGKLSPRFVGPFEILKRVGNLAYQLALPPELARVHNIFHVSQLRKYISDPSHVIDYQPLSSKEELVYEEVPVRIIDTKEQVLRHRSIPFVKVQWSNHSEREATWESEINMRNKYPYLFVS</sequence>
<protein>
    <recommendedName>
        <fullName evidence="1">Integrase catalytic domain-containing protein</fullName>
    </recommendedName>
</protein>
<name>A0ABD2YUU9_9GENT</name>
<proteinExistence type="predicted"/>
<dbReference type="PANTHER" id="PTHR45835">
    <property type="entry name" value="YALI0A06105P"/>
    <property type="match status" value="1"/>
</dbReference>
<organism evidence="2 3">
    <name type="scientific">Cinchona calisaya</name>
    <dbReference type="NCBI Taxonomy" id="153742"/>
    <lineage>
        <taxon>Eukaryota</taxon>
        <taxon>Viridiplantae</taxon>
        <taxon>Streptophyta</taxon>
        <taxon>Embryophyta</taxon>
        <taxon>Tracheophyta</taxon>
        <taxon>Spermatophyta</taxon>
        <taxon>Magnoliopsida</taxon>
        <taxon>eudicotyledons</taxon>
        <taxon>Gunneridae</taxon>
        <taxon>Pentapetalae</taxon>
        <taxon>asterids</taxon>
        <taxon>lamiids</taxon>
        <taxon>Gentianales</taxon>
        <taxon>Rubiaceae</taxon>
        <taxon>Cinchonoideae</taxon>
        <taxon>Cinchoneae</taxon>
        <taxon>Cinchona</taxon>
    </lineage>
</organism>
<gene>
    <name evidence="2" type="ORF">ACH5RR_030032</name>
</gene>
<comment type="caution">
    <text evidence="2">The sequence shown here is derived from an EMBL/GenBank/DDBJ whole genome shotgun (WGS) entry which is preliminary data.</text>
</comment>
<accession>A0ABD2YUU9</accession>
<dbReference type="EMBL" id="JBJUIK010000012">
    <property type="protein sequence ID" value="KAL3510631.1"/>
    <property type="molecule type" value="Genomic_DNA"/>
</dbReference>
<reference evidence="2 3" key="1">
    <citation type="submission" date="2024-11" db="EMBL/GenBank/DDBJ databases">
        <title>A near-complete genome assembly of Cinchona calisaya.</title>
        <authorList>
            <person name="Lian D.C."/>
            <person name="Zhao X.W."/>
            <person name="Wei L."/>
        </authorList>
    </citation>
    <scope>NUCLEOTIDE SEQUENCE [LARGE SCALE GENOMIC DNA]</scope>
    <source>
        <tissue evidence="2">Nenye</tissue>
    </source>
</reference>
<dbReference type="Pfam" id="PF24626">
    <property type="entry name" value="SH3_Tf2-1"/>
    <property type="match status" value="1"/>
</dbReference>
<dbReference type="InterPro" id="IPR056924">
    <property type="entry name" value="SH3_Tf2-1"/>
</dbReference>
<dbReference type="InterPro" id="IPR012337">
    <property type="entry name" value="RNaseH-like_sf"/>
</dbReference>
<feature type="domain" description="Integrase catalytic" evidence="1">
    <location>
        <begin position="1"/>
        <end position="151"/>
    </location>
</feature>
<dbReference type="SUPFAM" id="SSF53098">
    <property type="entry name" value="Ribonuclease H-like"/>
    <property type="match status" value="1"/>
</dbReference>
<keyword evidence="3" id="KW-1185">Reference proteome</keyword>
<dbReference type="PROSITE" id="PS50994">
    <property type="entry name" value="INTEGRASE"/>
    <property type="match status" value="1"/>
</dbReference>